<accession>A0ABR9N175</accession>
<dbReference type="InterPro" id="IPR050638">
    <property type="entry name" value="AA-Vitamin_Transporters"/>
</dbReference>
<feature type="transmembrane region" description="Helical" evidence="7">
    <location>
        <begin position="268"/>
        <end position="290"/>
    </location>
</feature>
<evidence type="ECO:0000256" key="5">
    <source>
        <dbReference type="ARBA" id="ARBA00023136"/>
    </source>
</evidence>
<feature type="transmembrane region" description="Helical" evidence="7">
    <location>
        <begin position="182"/>
        <end position="200"/>
    </location>
</feature>
<proteinExistence type="inferred from homology"/>
<keyword evidence="5 7" id="KW-0472">Membrane</keyword>
<keyword evidence="3 7" id="KW-0812">Transmembrane</keyword>
<sequence>MVRIAPALLVILWSSGFVGAALAAQSAPAETTLLWRYAVAAPVMVLLVTALGRRYPARYVRREAVLGILGQVGYLYGVFRAADAGLPAGTTALVASLQPALVAVVLVAVSRGGRWHGGRTVPGRPEAPVRQSSDRARSNRPEPSAQRSRDRTAPGRPEASARRNGGRTMPGRPEASSRRRRWFALAAGFAGVVLTVGGGTGGGAAGVAWAASGMLSLAAATVLAERWPPSERRDVLDSLAVQSVVALVAFGVLAVATGRALPPPDPSFWPAVAWLVVLAFAGGYGAYLWVLRTSGAVAVSAWLYLTPAVSAAWGWLMFDDALSWQAVVGFAVALAAVLGLRTTQLSARARPSSSAQPSIPAQPLTPAESLSRASPSAPVERAERARAGSARTERS</sequence>
<keyword evidence="4 7" id="KW-1133">Transmembrane helix</keyword>
<feature type="transmembrane region" description="Helical" evidence="7">
    <location>
        <begin position="236"/>
        <end position="256"/>
    </location>
</feature>
<evidence type="ECO:0000256" key="1">
    <source>
        <dbReference type="ARBA" id="ARBA00004141"/>
    </source>
</evidence>
<evidence type="ECO:0000313" key="10">
    <source>
        <dbReference type="EMBL" id="MBE1877415.1"/>
    </source>
</evidence>
<dbReference type="RefSeq" id="WP_192863971.1">
    <property type="nucleotide sequence ID" value="NZ_JADAQT010000102.1"/>
</dbReference>
<dbReference type="Pfam" id="PF00892">
    <property type="entry name" value="EamA"/>
    <property type="match status" value="1"/>
</dbReference>
<feature type="transmembrane region" description="Helical" evidence="7">
    <location>
        <begin position="88"/>
        <end position="109"/>
    </location>
</feature>
<evidence type="ECO:0000256" key="7">
    <source>
        <dbReference type="SAM" id="Phobius"/>
    </source>
</evidence>
<dbReference type="InterPro" id="IPR037185">
    <property type="entry name" value="EmrE-like"/>
</dbReference>
<feature type="transmembrane region" description="Helical" evidence="7">
    <location>
        <begin position="33"/>
        <end position="52"/>
    </location>
</feature>
<dbReference type="PANTHER" id="PTHR32322">
    <property type="entry name" value="INNER MEMBRANE TRANSPORTER"/>
    <property type="match status" value="1"/>
</dbReference>
<feature type="compositionally biased region" description="Basic and acidic residues" evidence="6">
    <location>
        <begin position="380"/>
        <end position="395"/>
    </location>
</feature>
<dbReference type="PANTHER" id="PTHR32322:SF2">
    <property type="entry name" value="EAMA DOMAIN-CONTAINING PROTEIN"/>
    <property type="match status" value="1"/>
</dbReference>
<dbReference type="Proteomes" id="UP000625527">
    <property type="component" value="Unassembled WGS sequence"/>
</dbReference>
<feature type="chain" id="PRO_5046619744" evidence="8">
    <location>
        <begin position="24"/>
        <end position="395"/>
    </location>
</feature>
<feature type="transmembrane region" description="Helical" evidence="7">
    <location>
        <begin position="322"/>
        <end position="340"/>
    </location>
</feature>
<evidence type="ECO:0000313" key="11">
    <source>
        <dbReference type="Proteomes" id="UP000625527"/>
    </source>
</evidence>
<evidence type="ECO:0000259" key="9">
    <source>
        <dbReference type="Pfam" id="PF00892"/>
    </source>
</evidence>
<evidence type="ECO:0000256" key="6">
    <source>
        <dbReference type="SAM" id="MobiDB-lite"/>
    </source>
</evidence>
<feature type="compositionally biased region" description="Low complexity" evidence="6">
    <location>
        <begin position="349"/>
        <end position="362"/>
    </location>
</feature>
<gene>
    <name evidence="10" type="ORF">IHE71_17140</name>
</gene>
<feature type="region of interest" description="Disordered" evidence="6">
    <location>
        <begin position="349"/>
        <end position="395"/>
    </location>
</feature>
<evidence type="ECO:0000256" key="2">
    <source>
        <dbReference type="ARBA" id="ARBA00007362"/>
    </source>
</evidence>
<dbReference type="SUPFAM" id="SSF103481">
    <property type="entry name" value="Multidrug resistance efflux transporter EmrE"/>
    <property type="match status" value="1"/>
</dbReference>
<evidence type="ECO:0000256" key="4">
    <source>
        <dbReference type="ARBA" id="ARBA00022989"/>
    </source>
</evidence>
<keyword evidence="8" id="KW-0732">Signal</keyword>
<feature type="domain" description="EamA" evidence="9">
    <location>
        <begin position="205"/>
        <end position="340"/>
    </location>
</feature>
<reference evidence="10 11" key="1">
    <citation type="submission" date="2020-10" db="EMBL/GenBank/DDBJ databases">
        <title>Myceligenerans pegani sp. nov., an endophytic actinomycete isolated from Peganum harmala L. in Xinjiang, China.</title>
        <authorList>
            <person name="Xin L."/>
        </authorList>
    </citation>
    <scope>NUCLEOTIDE SEQUENCE [LARGE SCALE GENOMIC DNA]</scope>
    <source>
        <strain evidence="10 11">TRM65318</strain>
    </source>
</reference>
<feature type="transmembrane region" description="Helical" evidence="7">
    <location>
        <begin position="297"/>
        <end position="316"/>
    </location>
</feature>
<keyword evidence="11" id="KW-1185">Reference proteome</keyword>
<dbReference type="InterPro" id="IPR000620">
    <property type="entry name" value="EamA_dom"/>
</dbReference>
<feature type="transmembrane region" description="Helical" evidence="7">
    <location>
        <begin position="64"/>
        <end position="82"/>
    </location>
</feature>
<comment type="subcellular location">
    <subcellularLocation>
        <location evidence="1">Membrane</location>
        <topology evidence="1">Multi-pass membrane protein</topology>
    </subcellularLocation>
</comment>
<name>A0ABR9N175_9MICO</name>
<comment type="similarity">
    <text evidence="2">Belongs to the EamA transporter family.</text>
</comment>
<comment type="caution">
    <text evidence="10">The sequence shown here is derived from an EMBL/GenBank/DDBJ whole genome shotgun (WGS) entry which is preliminary data.</text>
</comment>
<dbReference type="EMBL" id="JADAQT010000102">
    <property type="protein sequence ID" value="MBE1877415.1"/>
    <property type="molecule type" value="Genomic_DNA"/>
</dbReference>
<protein>
    <submittedName>
        <fullName evidence="10">DMT family transporter</fullName>
    </submittedName>
</protein>
<feature type="region of interest" description="Disordered" evidence="6">
    <location>
        <begin position="117"/>
        <end position="177"/>
    </location>
</feature>
<evidence type="ECO:0000256" key="3">
    <source>
        <dbReference type="ARBA" id="ARBA00022692"/>
    </source>
</evidence>
<feature type="signal peptide" evidence="8">
    <location>
        <begin position="1"/>
        <end position="23"/>
    </location>
</feature>
<feature type="transmembrane region" description="Helical" evidence="7">
    <location>
        <begin position="206"/>
        <end position="224"/>
    </location>
</feature>
<organism evidence="10 11">
    <name type="scientific">Myceligenerans pegani</name>
    <dbReference type="NCBI Taxonomy" id="2776917"/>
    <lineage>
        <taxon>Bacteria</taxon>
        <taxon>Bacillati</taxon>
        <taxon>Actinomycetota</taxon>
        <taxon>Actinomycetes</taxon>
        <taxon>Micrococcales</taxon>
        <taxon>Promicromonosporaceae</taxon>
        <taxon>Myceligenerans</taxon>
    </lineage>
</organism>
<evidence type="ECO:0000256" key="8">
    <source>
        <dbReference type="SAM" id="SignalP"/>
    </source>
</evidence>